<evidence type="ECO:0000259" key="4">
    <source>
        <dbReference type="Pfam" id="PF00291"/>
    </source>
</evidence>
<keyword evidence="3" id="KW-0456">Lyase</keyword>
<sequence length="332" mass="34992">MSAYPELSTIHETAARLHGKVLQTPVWQWQTGIVAEQLLPQTEVWLKLEMLQKTGTFKLRGALNCIEVLDAEAKARGVVAVSAGNHAIAVAYASAVAGTHAKVVMLEKSSPARIAACKASGAEILLAPDIHQAFAWAKQIAEDESRTMIHPFEGPLTALGTATVGLELMQQVPQLDAVLVPIGGGGLCAGIAAAVKQINPACAVYGIEPEGANSMSRSLQAGQPEKLESVSTVADSLGAPFALPYSFGVCQRFVDEVVTVSDDELCRAMYYLFRDMKLVTEPATAASTAALLGPLKARLNGKKVGLIVCGANIDAGRYSELLARGQTLAEKS</sequence>
<keyword evidence="6" id="KW-1185">Reference proteome</keyword>
<name>A0ABQ2XXQ5_9BURK</name>
<proteinExistence type="predicted"/>
<dbReference type="Gene3D" id="3.40.50.1100">
    <property type="match status" value="2"/>
</dbReference>
<keyword evidence="2" id="KW-0663">Pyridoxal phosphate</keyword>
<dbReference type="PANTHER" id="PTHR48078:SF6">
    <property type="entry name" value="L-THREONINE DEHYDRATASE CATABOLIC TDCB"/>
    <property type="match status" value="1"/>
</dbReference>
<feature type="domain" description="Tryptophan synthase beta chain-like PALP" evidence="4">
    <location>
        <begin position="41"/>
        <end position="310"/>
    </location>
</feature>
<dbReference type="CDD" id="cd01562">
    <property type="entry name" value="Thr-dehyd"/>
    <property type="match status" value="1"/>
</dbReference>
<protein>
    <submittedName>
        <fullName evidence="5">Serine/threonine dehydratase</fullName>
    </submittedName>
</protein>
<comment type="caution">
    <text evidence="5">The sequence shown here is derived from an EMBL/GenBank/DDBJ whole genome shotgun (WGS) entry which is preliminary data.</text>
</comment>
<dbReference type="InterPro" id="IPR001926">
    <property type="entry name" value="TrpB-like_PALP"/>
</dbReference>
<evidence type="ECO:0000256" key="3">
    <source>
        <dbReference type="ARBA" id="ARBA00023239"/>
    </source>
</evidence>
<organism evidence="5 6">
    <name type="scientific">Undibacterium squillarum</name>
    <dbReference type="NCBI Taxonomy" id="1131567"/>
    <lineage>
        <taxon>Bacteria</taxon>
        <taxon>Pseudomonadati</taxon>
        <taxon>Pseudomonadota</taxon>
        <taxon>Betaproteobacteria</taxon>
        <taxon>Burkholderiales</taxon>
        <taxon>Oxalobacteraceae</taxon>
        <taxon>Undibacterium</taxon>
    </lineage>
</organism>
<dbReference type="InterPro" id="IPR036052">
    <property type="entry name" value="TrpB-like_PALP_sf"/>
</dbReference>
<dbReference type="RefSeq" id="WP_189356270.1">
    <property type="nucleotide sequence ID" value="NZ_BMYU01000002.1"/>
</dbReference>
<dbReference type="EMBL" id="BMYU01000002">
    <property type="protein sequence ID" value="GGX36805.1"/>
    <property type="molecule type" value="Genomic_DNA"/>
</dbReference>
<evidence type="ECO:0000313" key="5">
    <source>
        <dbReference type="EMBL" id="GGX36805.1"/>
    </source>
</evidence>
<evidence type="ECO:0000256" key="2">
    <source>
        <dbReference type="ARBA" id="ARBA00022898"/>
    </source>
</evidence>
<reference evidence="6" key="1">
    <citation type="journal article" date="2019" name="Int. J. Syst. Evol. Microbiol.">
        <title>The Global Catalogue of Microorganisms (GCM) 10K type strain sequencing project: providing services to taxonomists for standard genome sequencing and annotation.</title>
        <authorList>
            <consortium name="The Broad Institute Genomics Platform"/>
            <consortium name="The Broad Institute Genome Sequencing Center for Infectious Disease"/>
            <person name="Wu L."/>
            <person name="Ma J."/>
        </authorList>
    </citation>
    <scope>NUCLEOTIDE SEQUENCE [LARGE SCALE GENOMIC DNA]</scope>
    <source>
        <strain evidence="6">KCTC 23917</strain>
    </source>
</reference>
<dbReference type="Pfam" id="PF00291">
    <property type="entry name" value="PALP"/>
    <property type="match status" value="1"/>
</dbReference>
<evidence type="ECO:0000256" key="1">
    <source>
        <dbReference type="ARBA" id="ARBA00001933"/>
    </source>
</evidence>
<evidence type="ECO:0000313" key="6">
    <source>
        <dbReference type="Proteomes" id="UP000653343"/>
    </source>
</evidence>
<dbReference type="Proteomes" id="UP000653343">
    <property type="component" value="Unassembled WGS sequence"/>
</dbReference>
<dbReference type="PANTHER" id="PTHR48078">
    <property type="entry name" value="THREONINE DEHYDRATASE, MITOCHONDRIAL-RELATED"/>
    <property type="match status" value="1"/>
</dbReference>
<dbReference type="InterPro" id="IPR050147">
    <property type="entry name" value="Ser/Thr_Dehydratase"/>
</dbReference>
<accession>A0ABQ2XXQ5</accession>
<dbReference type="SUPFAM" id="SSF53686">
    <property type="entry name" value="Tryptophan synthase beta subunit-like PLP-dependent enzymes"/>
    <property type="match status" value="1"/>
</dbReference>
<comment type="cofactor">
    <cofactor evidence="1">
        <name>pyridoxal 5'-phosphate</name>
        <dbReference type="ChEBI" id="CHEBI:597326"/>
    </cofactor>
</comment>
<gene>
    <name evidence="5" type="primary">tdcB</name>
    <name evidence="5" type="ORF">GCM10010946_13420</name>
</gene>